<dbReference type="GO" id="GO:0032259">
    <property type="term" value="P:methylation"/>
    <property type="evidence" value="ECO:0007669"/>
    <property type="project" value="UniProtKB-KW"/>
</dbReference>
<sequence length="246" mass="28760">MYITGKNEDEIKKRCSEIYKKEYWDGRGAEEAIKTNYSDINSQGKKRQWISQFAYCKKYFKNKRFLEIGCGPGQTIFWFEEEGFDVSGIEPDERNVGLINQKLKSGHCEVGFAEEFSISGNYDIIWISHVFEHLVRPDLLLRKCKEHLNPNGILFIEVPNCENAEILKSSVFEQPSTFHFTKKSLMNLAIKANFKIERCDCFRSPSKLEGVLNKIMKKISYEYYPYYPKIITNNKDGTDIRIILKN</sequence>
<dbReference type="InterPro" id="IPR029063">
    <property type="entry name" value="SAM-dependent_MTases_sf"/>
</dbReference>
<name>S2ES37_9ARCH</name>
<dbReference type="AlphaFoldDB" id="S2ES37"/>
<gene>
    <name evidence="1" type="ORF">BG20_I0179</name>
</gene>
<dbReference type="EMBL" id="AHJG01000197">
    <property type="protein sequence ID" value="EPA05234.1"/>
    <property type="molecule type" value="Genomic_DNA"/>
</dbReference>
<reference evidence="1 2" key="1">
    <citation type="journal article" date="2012" name="J. Bacteriol.">
        <title>Genome Sequence of "Candidatus Nitrosoarchaeum limnia" BG20, a Low-Salinity Ammonia-Oxidizing Archaeon from the San Francisco Bay Estuary.</title>
        <authorList>
            <person name="Mosier A.C."/>
            <person name="Allen E.E."/>
            <person name="Kim M."/>
            <person name="Ferriera S."/>
            <person name="Francis C.A."/>
        </authorList>
    </citation>
    <scope>NUCLEOTIDE SEQUENCE [LARGE SCALE GENOMIC DNA]</scope>
    <source>
        <strain evidence="1 2">BG20</strain>
    </source>
</reference>
<evidence type="ECO:0000313" key="1">
    <source>
        <dbReference type="EMBL" id="EPA05234.1"/>
    </source>
</evidence>
<proteinExistence type="predicted"/>
<protein>
    <submittedName>
        <fullName evidence="1">Methyltransferase domain protein</fullName>
    </submittedName>
</protein>
<dbReference type="Gene3D" id="3.40.50.150">
    <property type="entry name" value="Vaccinia Virus protein VP39"/>
    <property type="match status" value="1"/>
</dbReference>
<comment type="caution">
    <text evidence="1">The sequence shown here is derived from an EMBL/GenBank/DDBJ whole genome shotgun (WGS) entry which is preliminary data.</text>
</comment>
<dbReference type="GO" id="GO:0008168">
    <property type="term" value="F:methyltransferase activity"/>
    <property type="evidence" value="ECO:0007669"/>
    <property type="project" value="UniProtKB-KW"/>
</dbReference>
<dbReference type="CDD" id="cd02440">
    <property type="entry name" value="AdoMet_MTases"/>
    <property type="match status" value="1"/>
</dbReference>
<dbReference type="PANTHER" id="PTHR43861">
    <property type="entry name" value="TRANS-ACONITATE 2-METHYLTRANSFERASE-RELATED"/>
    <property type="match status" value="1"/>
</dbReference>
<evidence type="ECO:0000313" key="2">
    <source>
        <dbReference type="Proteomes" id="UP000014065"/>
    </source>
</evidence>
<keyword evidence="2" id="KW-1185">Reference proteome</keyword>
<dbReference type="Pfam" id="PF13489">
    <property type="entry name" value="Methyltransf_23"/>
    <property type="match status" value="1"/>
</dbReference>
<accession>S2ES37</accession>
<dbReference type="Proteomes" id="UP000014065">
    <property type="component" value="Unassembled WGS sequence"/>
</dbReference>
<organism evidence="1 2">
    <name type="scientific">Candidatus Nitrosarchaeum limnium BG20</name>
    <dbReference type="NCBI Taxonomy" id="859192"/>
    <lineage>
        <taxon>Archaea</taxon>
        <taxon>Nitrososphaerota</taxon>
        <taxon>Nitrososphaeria</taxon>
        <taxon>Nitrosopumilales</taxon>
        <taxon>Nitrosopumilaceae</taxon>
        <taxon>Nitrosarchaeum</taxon>
    </lineage>
</organism>
<keyword evidence="1" id="KW-0808">Transferase</keyword>
<dbReference type="SUPFAM" id="SSF53335">
    <property type="entry name" value="S-adenosyl-L-methionine-dependent methyltransferases"/>
    <property type="match status" value="1"/>
</dbReference>
<keyword evidence="1" id="KW-0489">Methyltransferase</keyword>